<dbReference type="RefSeq" id="WP_133464773.1">
    <property type="nucleotide sequence ID" value="NZ_SNWI01000003.1"/>
</dbReference>
<sequence>MKRIYLIIISLAMVFSLANGQTKTVNVEIDFTSPEYVSKYRAGLTHTQRSIDSWGNPAAISRAKLLLDSVIHFQNQHLMGWGALNPWPDSTVVDSREWNWESLDNRIKLIRETNGEAVITLCACPSWMYSPSKNGETDWNAIEEAPTPDHYDDFAHLCAETARRYPDVRYFQVWNEFKGFYDGSKNRWGYETFTDMYNMVYDSLKSVNPNLFIGGPYMPMDSWSTSSFSHPSNLRGVYGVVDQRALDGIKYWLKNKKGGQFITVDGGNDNKDRVWKTDSFKASQKFVDIINWIRQQPGGEDLPVWWSEWYAWPEDEKLENTPEYLNAIMAAGLIKSITAGYSNIMIWQPEGDSQGFSYPLGIWTDTKTSGGGEPTLYYETQKGLHDFFSEGTEIYEATTSLADVISVMASDTAILLVNHLNESVQVNIKGSREELTLAPNEVRFLIDYDLVTSVNRLRFPFDLKVYPNPFFEQVKIALRNTGGNQLNVELLTINGECLISNSKLMRSGEEVFSVLNTSDLPGGSYLLKVSVDNAIQSTVLIKR</sequence>
<protein>
    <submittedName>
        <fullName evidence="3">Putative secreted protein (Por secretion system target)</fullName>
    </submittedName>
</protein>
<organism evidence="3 4">
    <name type="scientific">Sunxiuqinia elliptica</name>
    <dbReference type="NCBI Taxonomy" id="655355"/>
    <lineage>
        <taxon>Bacteria</taxon>
        <taxon>Pseudomonadati</taxon>
        <taxon>Bacteroidota</taxon>
        <taxon>Bacteroidia</taxon>
        <taxon>Marinilabiliales</taxon>
        <taxon>Prolixibacteraceae</taxon>
        <taxon>Sunxiuqinia</taxon>
    </lineage>
</organism>
<feature type="signal peptide" evidence="1">
    <location>
        <begin position="1"/>
        <end position="20"/>
    </location>
</feature>
<dbReference type="Proteomes" id="UP000294848">
    <property type="component" value="Unassembled WGS sequence"/>
</dbReference>
<dbReference type="InterPro" id="IPR051923">
    <property type="entry name" value="Glycosyl_Hydrolase_39"/>
</dbReference>
<evidence type="ECO:0000313" key="3">
    <source>
        <dbReference type="EMBL" id="TDO03441.1"/>
    </source>
</evidence>
<dbReference type="NCBIfam" id="TIGR04183">
    <property type="entry name" value="Por_Secre_tail"/>
    <property type="match status" value="1"/>
</dbReference>
<feature type="domain" description="Secretion system C-terminal sorting" evidence="2">
    <location>
        <begin position="465"/>
        <end position="535"/>
    </location>
</feature>
<feature type="chain" id="PRO_5020978113" evidence="1">
    <location>
        <begin position="21"/>
        <end position="543"/>
    </location>
</feature>
<dbReference type="Gene3D" id="3.20.20.80">
    <property type="entry name" value="Glycosidases"/>
    <property type="match status" value="1"/>
</dbReference>
<dbReference type="InterPro" id="IPR017853">
    <property type="entry name" value="GH"/>
</dbReference>
<keyword evidence="1" id="KW-0732">Signal</keyword>
<reference evidence="3 4" key="1">
    <citation type="submission" date="2019-03" db="EMBL/GenBank/DDBJ databases">
        <title>Freshwater and sediment microbial communities from various areas in North America, analyzing microbe dynamics in response to fracking.</title>
        <authorList>
            <person name="Lamendella R."/>
        </authorList>
    </citation>
    <scope>NUCLEOTIDE SEQUENCE [LARGE SCALE GENOMIC DNA]</scope>
    <source>
        <strain evidence="3 4">114D</strain>
    </source>
</reference>
<gene>
    <name evidence="3" type="ORF">DET52_103387</name>
</gene>
<proteinExistence type="predicted"/>
<dbReference type="AlphaFoldDB" id="A0A4R6H796"/>
<dbReference type="PANTHER" id="PTHR12631:SF10">
    <property type="entry name" value="BETA-XYLOSIDASE-LIKE PROTEIN-RELATED"/>
    <property type="match status" value="1"/>
</dbReference>
<dbReference type="PANTHER" id="PTHR12631">
    <property type="entry name" value="ALPHA-L-IDURONIDASE"/>
    <property type="match status" value="1"/>
</dbReference>
<dbReference type="OrthoDB" id="9805017at2"/>
<comment type="caution">
    <text evidence="3">The sequence shown here is derived from an EMBL/GenBank/DDBJ whole genome shotgun (WGS) entry which is preliminary data.</text>
</comment>
<evidence type="ECO:0000256" key="1">
    <source>
        <dbReference type="SAM" id="SignalP"/>
    </source>
</evidence>
<dbReference type="SUPFAM" id="SSF51445">
    <property type="entry name" value="(Trans)glycosidases"/>
    <property type="match status" value="1"/>
</dbReference>
<accession>A0A4R6H796</accession>
<dbReference type="EMBL" id="SNWI01000003">
    <property type="protein sequence ID" value="TDO03441.1"/>
    <property type="molecule type" value="Genomic_DNA"/>
</dbReference>
<dbReference type="InterPro" id="IPR026444">
    <property type="entry name" value="Secre_tail"/>
</dbReference>
<name>A0A4R6H796_9BACT</name>
<dbReference type="Pfam" id="PF18962">
    <property type="entry name" value="Por_Secre_tail"/>
    <property type="match status" value="1"/>
</dbReference>
<evidence type="ECO:0000313" key="4">
    <source>
        <dbReference type="Proteomes" id="UP000294848"/>
    </source>
</evidence>
<dbReference type="GO" id="GO:0004553">
    <property type="term" value="F:hydrolase activity, hydrolyzing O-glycosyl compounds"/>
    <property type="evidence" value="ECO:0007669"/>
    <property type="project" value="TreeGrafter"/>
</dbReference>
<evidence type="ECO:0000259" key="2">
    <source>
        <dbReference type="Pfam" id="PF18962"/>
    </source>
</evidence>